<organism evidence="1 2">
    <name type="scientific">Catharanthus roseus</name>
    <name type="common">Madagascar periwinkle</name>
    <name type="synonym">Vinca rosea</name>
    <dbReference type="NCBI Taxonomy" id="4058"/>
    <lineage>
        <taxon>Eukaryota</taxon>
        <taxon>Viridiplantae</taxon>
        <taxon>Streptophyta</taxon>
        <taxon>Embryophyta</taxon>
        <taxon>Tracheophyta</taxon>
        <taxon>Spermatophyta</taxon>
        <taxon>Magnoliopsida</taxon>
        <taxon>eudicotyledons</taxon>
        <taxon>Gunneridae</taxon>
        <taxon>Pentapetalae</taxon>
        <taxon>asterids</taxon>
        <taxon>lamiids</taxon>
        <taxon>Gentianales</taxon>
        <taxon>Apocynaceae</taxon>
        <taxon>Rauvolfioideae</taxon>
        <taxon>Vinceae</taxon>
        <taxon>Catharanthinae</taxon>
        <taxon>Catharanthus</taxon>
    </lineage>
</organism>
<proteinExistence type="predicted"/>
<name>A0ACC0CCX6_CATRO</name>
<dbReference type="Proteomes" id="UP001060085">
    <property type="component" value="Linkage Group LG01"/>
</dbReference>
<gene>
    <name evidence="1" type="ORF">M9H77_03846</name>
</gene>
<reference evidence="2" key="1">
    <citation type="journal article" date="2023" name="Nat. Plants">
        <title>Single-cell RNA sequencing provides a high-resolution roadmap for understanding the multicellular compartmentation of specialized metabolism.</title>
        <authorList>
            <person name="Sun S."/>
            <person name="Shen X."/>
            <person name="Li Y."/>
            <person name="Li Y."/>
            <person name="Wang S."/>
            <person name="Li R."/>
            <person name="Zhang H."/>
            <person name="Shen G."/>
            <person name="Guo B."/>
            <person name="Wei J."/>
            <person name="Xu J."/>
            <person name="St-Pierre B."/>
            <person name="Chen S."/>
            <person name="Sun C."/>
        </authorList>
    </citation>
    <scope>NUCLEOTIDE SEQUENCE [LARGE SCALE GENOMIC DNA]</scope>
</reference>
<keyword evidence="2" id="KW-1185">Reference proteome</keyword>
<comment type="caution">
    <text evidence="1">The sequence shown here is derived from an EMBL/GenBank/DDBJ whole genome shotgun (WGS) entry which is preliminary data.</text>
</comment>
<evidence type="ECO:0000313" key="1">
    <source>
        <dbReference type="EMBL" id="KAI5682618.1"/>
    </source>
</evidence>
<evidence type="ECO:0000313" key="2">
    <source>
        <dbReference type="Proteomes" id="UP001060085"/>
    </source>
</evidence>
<protein>
    <submittedName>
        <fullName evidence="1">Uncharacterized protein</fullName>
    </submittedName>
</protein>
<sequence length="122" mass="13332">MRLAQNSHCKAIERIPRSTGRKGKGIPLKNPANHTTPARRRCLPASLISSLVIANAIFGTESSRSLILNISPNWQSHNLDHSFSDGKRSCTGDENGNIGNQLGGTVNNHQVVIKVHMEKKTK</sequence>
<accession>A0ACC0CCX6</accession>
<dbReference type="EMBL" id="CM044701">
    <property type="protein sequence ID" value="KAI5682618.1"/>
    <property type="molecule type" value="Genomic_DNA"/>
</dbReference>